<dbReference type="Proteomes" id="UP000009168">
    <property type="component" value="Unassembled WGS sequence"/>
</dbReference>
<evidence type="ECO:0008006" key="4">
    <source>
        <dbReference type="Google" id="ProtNLM"/>
    </source>
</evidence>
<keyword evidence="1" id="KW-0732">Signal</keyword>
<name>I7M8S2_TETTS</name>
<dbReference type="InParanoid" id="I7M8S2"/>
<dbReference type="RefSeq" id="XP_001019805.1">
    <property type="nucleotide sequence ID" value="XM_001019805.1"/>
</dbReference>
<evidence type="ECO:0000313" key="3">
    <source>
        <dbReference type="Proteomes" id="UP000009168"/>
    </source>
</evidence>
<dbReference type="GeneID" id="7839947"/>
<dbReference type="AlphaFoldDB" id="I7M8S2"/>
<accession>I7M8S2</accession>
<proteinExistence type="predicted"/>
<reference evidence="3" key="1">
    <citation type="journal article" date="2006" name="PLoS Biol.">
        <title>Macronuclear genome sequence of the ciliate Tetrahymena thermophila, a model eukaryote.</title>
        <authorList>
            <person name="Eisen J.A."/>
            <person name="Coyne R.S."/>
            <person name="Wu M."/>
            <person name="Wu D."/>
            <person name="Thiagarajan M."/>
            <person name="Wortman J.R."/>
            <person name="Badger J.H."/>
            <person name="Ren Q."/>
            <person name="Amedeo P."/>
            <person name="Jones K.M."/>
            <person name="Tallon L.J."/>
            <person name="Delcher A.L."/>
            <person name="Salzberg S.L."/>
            <person name="Silva J.C."/>
            <person name="Haas B.J."/>
            <person name="Majoros W.H."/>
            <person name="Farzad M."/>
            <person name="Carlton J.M."/>
            <person name="Smith R.K. Jr."/>
            <person name="Garg J."/>
            <person name="Pearlman R.E."/>
            <person name="Karrer K.M."/>
            <person name="Sun L."/>
            <person name="Manning G."/>
            <person name="Elde N.C."/>
            <person name="Turkewitz A.P."/>
            <person name="Asai D.J."/>
            <person name="Wilkes D.E."/>
            <person name="Wang Y."/>
            <person name="Cai H."/>
            <person name="Collins K."/>
            <person name="Stewart B.A."/>
            <person name="Lee S.R."/>
            <person name="Wilamowska K."/>
            <person name="Weinberg Z."/>
            <person name="Ruzzo W.L."/>
            <person name="Wloga D."/>
            <person name="Gaertig J."/>
            <person name="Frankel J."/>
            <person name="Tsao C.-C."/>
            <person name="Gorovsky M.A."/>
            <person name="Keeling P.J."/>
            <person name="Waller R.F."/>
            <person name="Patron N.J."/>
            <person name="Cherry J.M."/>
            <person name="Stover N.A."/>
            <person name="Krieger C.J."/>
            <person name="del Toro C."/>
            <person name="Ryder H.F."/>
            <person name="Williamson S.C."/>
            <person name="Barbeau R.A."/>
            <person name="Hamilton E.P."/>
            <person name="Orias E."/>
        </authorList>
    </citation>
    <scope>NUCLEOTIDE SEQUENCE [LARGE SCALE GENOMIC DNA]</scope>
    <source>
        <strain evidence="3">SB210</strain>
    </source>
</reference>
<organism evidence="2 3">
    <name type="scientific">Tetrahymena thermophila (strain SB210)</name>
    <dbReference type="NCBI Taxonomy" id="312017"/>
    <lineage>
        <taxon>Eukaryota</taxon>
        <taxon>Sar</taxon>
        <taxon>Alveolata</taxon>
        <taxon>Ciliophora</taxon>
        <taxon>Intramacronucleata</taxon>
        <taxon>Oligohymenophorea</taxon>
        <taxon>Hymenostomatida</taxon>
        <taxon>Tetrahymenina</taxon>
        <taxon>Tetrahymenidae</taxon>
        <taxon>Tetrahymena</taxon>
    </lineage>
</organism>
<dbReference type="EMBL" id="GG662639">
    <property type="protein sequence ID" value="EAR99560.1"/>
    <property type="molecule type" value="Genomic_DNA"/>
</dbReference>
<dbReference type="KEGG" id="tet:TTHERM_00138230"/>
<protein>
    <recommendedName>
        <fullName evidence="4">Transmembrane protein</fullName>
    </recommendedName>
</protein>
<evidence type="ECO:0000313" key="2">
    <source>
        <dbReference type="EMBL" id="EAR99560.1"/>
    </source>
</evidence>
<dbReference type="HOGENOM" id="CLU_144475_0_0_1"/>
<sequence>MKYITISFIIILGIVIAQDAADQCRSEIQKKIQQNQVCRQGDTDCLNALRSLQVCIIYCSDNSDNQPFTINSICVHQNCNSKNPTAQSVLNDLINCESNINPNPSSSNSEIIAFSIICIFISIIC</sequence>
<evidence type="ECO:0000256" key="1">
    <source>
        <dbReference type="SAM" id="SignalP"/>
    </source>
</evidence>
<gene>
    <name evidence="2" type="ORF">TTHERM_00138230</name>
</gene>
<keyword evidence="3" id="KW-1185">Reference proteome</keyword>
<feature type="signal peptide" evidence="1">
    <location>
        <begin position="1"/>
        <end position="17"/>
    </location>
</feature>
<feature type="chain" id="PRO_5003712315" description="Transmembrane protein" evidence="1">
    <location>
        <begin position="18"/>
        <end position="125"/>
    </location>
</feature>